<feature type="compositionally biased region" description="Basic and acidic residues" evidence="11">
    <location>
        <begin position="21"/>
        <end position="30"/>
    </location>
</feature>
<dbReference type="eggNOG" id="KOG2187">
    <property type="taxonomic scope" value="Eukaryota"/>
</dbReference>
<feature type="compositionally biased region" description="Basic and acidic residues" evidence="11">
    <location>
        <begin position="620"/>
        <end position="641"/>
    </location>
</feature>
<feature type="region of interest" description="Disordered" evidence="11">
    <location>
        <begin position="1"/>
        <end position="42"/>
    </location>
</feature>
<protein>
    <recommendedName>
        <fullName evidence="12">C3H1-type domain-containing protein</fullName>
    </recommendedName>
</protein>
<dbReference type="InterPro" id="IPR000571">
    <property type="entry name" value="Znf_CCCH"/>
</dbReference>
<dbReference type="SUPFAM" id="SSF53335">
    <property type="entry name" value="S-adenosyl-L-methionine-dependent methyltransferases"/>
    <property type="match status" value="1"/>
</dbReference>
<dbReference type="Gene3D" id="3.30.70.330">
    <property type="match status" value="1"/>
</dbReference>
<proteinExistence type="inferred from homology"/>
<dbReference type="STRING" id="4533.J3LV57"/>
<dbReference type="Gene3D" id="4.10.1000.10">
    <property type="entry name" value="Zinc finger, CCCH-type"/>
    <property type="match status" value="1"/>
</dbReference>
<dbReference type="SUPFAM" id="SSF90229">
    <property type="entry name" value="CCCH zinc finger"/>
    <property type="match status" value="1"/>
</dbReference>
<keyword evidence="5 8" id="KW-0863">Zinc-finger</keyword>
<dbReference type="InterPro" id="IPR010280">
    <property type="entry name" value="U5_MeTrfase_fam"/>
</dbReference>
<feature type="region of interest" description="Disordered" evidence="11">
    <location>
        <begin position="71"/>
        <end position="90"/>
    </location>
</feature>
<dbReference type="OrthoDB" id="10250660at2759"/>
<dbReference type="CDD" id="cd02440">
    <property type="entry name" value="AdoMet_MTases"/>
    <property type="match status" value="1"/>
</dbReference>
<dbReference type="GO" id="GO:0006396">
    <property type="term" value="P:RNA processing"/>
    <property type="evidence" value="ECO:0007669"/>
    <property type="project" value="InterPro"/>
</dbReference>
<evidence type="ECO:0000256" key="11">
    <source>
        <dbReference type="SAM" id="MobiDB-lite"/>
    </source>
</evidence>
<comment type="caution">
    <text evidence="9">Lacks conserved residue(s) required for the propagation of feature annotation.</text>
</comment>
<evidence type="ECO:0000256" key="10">
    <source>
        <dbReference type="PROSITE-ProRule" id="PRU10015"/>
    </source>
</evidence>
<keyword evidence="2 9" id="KW-0808">Transferase</keyword>
<feature type="binding site" evidence="9">
    <location>
        <position position="549"/>
    </location>
    <ligand>
        <name>S-adenosyl-L-methionine</name>
        <dbReference type="ChEBI" id="CHEBI:59789"/>
    </ligand>
</feature>
<dbReference type="AlphaFoldDB" id="J3LV57"/>
<dbReference type="HOGENOM" id="CLU_014689_4_1_1"/>
<name>J3LV57_ORYBR</name>
<dbReference type="InterPro" id="IPR035979">
    <property type="entry name" value="RBD_domain_sf"/>
</dbReference>
<evidence type="ECO:0000313" key="13">
    <source>
        <dbReference type="EnsemblPlants" id="OB04G10320.1"/>
    </source>
</evidence>
<feature type="active site" description="Nucleophile" evidence="9">
    <location>
        <position position="758"/>
    </location>
</feature>
<evidence type="ECO:0000256" key="4">
    <source>
        <dbReference type="ARBA" id="ARBA00022723"/>
    </source>
</evidence>
<dbReference type="Pfam" id="PF13847">
    <property type="entry name" value="Methyltransf_31"/>
    <property type="match status" value="1"/>
</dbReference>
<dbReference type="PANTHER" id="PTHR45904:SF2">
    <property type="entry name" value="TRNA (URACIL-5-)-METHYLTRANSFERASE HOMOLOG A"/>
    <property type="match status" value="1"/>
</dbReference>
<dbReference type="KEGG" id="obr:102710293"/>
<dbReference type="PROSITE" id="PS01230">
    <property type="entry name" value="TRMA_1"/>
    <property type="match status" value="1"/>
</dbReference>
<keyword evidence="1 9" id="KW-0489">Methyltransferase</keyword>
<keyword evidence="4 8" id="KW-0479">Metal-binding</keyword>
<dbReference type="PROSITE" id="PS50103">
    <property type="entry name" value="ZF_C3H1"/>
    <property type="match status" value="1"/>
</dbReference>
<evidence type="ECO:0000256" key="6">
    <source>
        <dbReference type="ARBA" id="ARBA00022833"/>
    </source>
</evidence>
<dbReference type="InterPro" id="IPR029063">
    <property type="entry name" value="SAM-dependent_MTases_sf"/>
</dbReference>
<dbReference type="EnsemblPlants" id="OB04G10320.1">
    <property type="protein sequence ID" value="OB04G10320.1"/>
    <property type="gene ID" value="OB04G10320"/>
</dbReference>
<dbReference type="Pfam" id="PF00642">
    <property type="entry name" value="zf-CCCH"/>
    <property type="match status" value="1"/>
</dbReference>
<dbReference type="InterPro" id="IPR030390">
    <property type="entry name" value="MeTrfase_TrmA_AS"/>
</dbReference>
<comment type="similarity">
    <text evidence="9">Belongs to the class I-like SAM-binding methyltransferase superfamily. RNA M5U methyltransferase family.</text>
</comment>
<feature type="binding site" evidence="9">
    <location>
        <position position="499"/>
    </location>
    <ligand>
        <name>S-adenosyl-L-methionine</name>
        <dbReference type="ChEBI" id="CHEBI:59789"/>
    </ligand>
</feature>
<dbReference type="PANTHER" id="PTHR45904">
    <property type="entry name" value="TRNA (URACIL-5-)-METHYLTRANSFERASE"/>
    <property type="match status" value="1"/>
</dbReference>
<dbReference type="Proteomes" id="UP000006038">
    <property type="component" value="Chromosome 4"/>
</dbReference>
<sequence>MEMEMEDTKAAPPPPSDLDVTGDKRKRDDDASSSVAGKDAQHPMWKTSLCSFFRRPAADGCSHGESCRYAHSEEELRPRPDGTWDPTSDRAKKLRKVADEVDEEPVTVDDSALDKCLVGLPRGWASDRLKTFLHDKGVSYATAKKKKGMTVGFVTFENIEQLKNAIEVLTENQSGGKEIKIADANRRSHQKLNTERPVSDNGVATENGTSVDIPPGGTSAPEAAISSKKSVRDAVTPLAHMPYNDQLEHKKNNIAQILKRLTRNARKACPTAIPLPDWVFKSKEIGGLPCKLEGILESPVINGYRNKCEFSVGFSLEGKKTVGFMLGNFREGVTAVEEPVDCLNVSEISCKYALMFQDFLQSSSLPVWNRIDNCGFWRQFTVREGRCPDAQNAETQISEVMLIVQVCSTGVDEALMKDEFDKLTVALEQGAATCLPPLPLTTIVVQDHKGISNAAPADCPLIPLLVPKVDQSEGTVDKTRIHDHISSLRFSISPTAFFQVNTLAAERLYTLAGDWANLNLGTLLFDVCCGTGTIGLTLAHRVGMVVGIEMNESAVSDAQRNALINGVKNCRFVCGKAEDVMGSLLTEYLGSPQQDIPVSEGEVSGSVKDEEVIDGSQRSENMDSSKEKNDSGENQELRDTPPDCPAVIDEIKGNSSYRVSNGLEGSHDEYKEPVGEDTCGEASSINESVDLKVSDSLEDSKTCHDGSSIPNNDVTATTACQFQDIVAIVDPPRVGLHPTVIKALRTHPRIRRLVYISCNPDSLVANAIELCTPSSERQEKNKGNRGWRTMSSAGLARQRTKSMPNSEPFVPKKAMAVDLFPHTSHCEMVMLFER</sequence>
<dbReference type="InterPro" id="IPR045850">
    <property type="entry name" value="TRM2_met"/>
</dbReference>
<keyword evidence="7" id="KW-0238">DNA-binding</keyword>
<feature type="region of interest" description="Disordered" evidence="11">
    <location>
        <begin position="191"/>
        <end position="220"/>
    </location>
</feature>
<feature type="zinc finger region" description="C3H1-type" evidence="8">
    <location>
        <begin position="44"/>
        <end position="74"/>
    </location>
</feature>
<keyword evidence="6 8" id="KW-0862">Zinc</keyword>
<dbReference type="Gene3D" id="2.40.50.1070">
    <property type="match status" value="1"/>
</dbReference>
<evidence type="ECO:0000256" key="9">
    <source>
        <dbReference type="PROSITE-ProRule" id="PRU01024"/>
    </source>
</evidence>
<dbReference type="InterPro" id="IPR025714">
    <property type="entry name" value="Methyltranfer_dom"/>
</dbReference>
<dbReference type="GO" id="GO:0032259">
    <property type="term" value="P:methylation"/>
    <property type="evidence" value="ECO:0007669"/>
    <property type="project" value="UniProtKB-KW"/>
</dbReference>
<dbReference type="OMA" id="NRGWRTM"/>
<dbReference type="Gene3D" id="3.40.50.150">
    <property type="entry name" value="Vaccinia Virus protein VP39"/>
    <property type="match status" value="2"/>
</dbReference>
<dbReference type="InterPro" id="IPR012677">
    <property type="entry name" value="Nucleotide-bd_a/b_plait_sf"/>
</dbReference>
<evidence type="ECO:0000256" key="2">
    <source>
        <dbReference type="ARBA" id="ARBA00022679"/>
    </source>
</evidence>
<dbReference type="eggNOG" id="KOG1677">
    <property type="taxonomic scope" value="Eukaryota"/>
</dbReference>
<evidence type="ECO:0000256" key="5">
    <source>
        <dbReference type="ARBA" id="ARBA00022771"/>
    </source>
</evidence>
<evidence type="ECO:0000256" key="8">
    <source>
        <dbReference type="PROSITE-ProRule" id="PRU00723"/>
    </source>
</evidence>
<reference evidence="13" key="1">
    <citation type="journal article" date="2013" name="Nat. Commun.">
        <title>Whole-genome sequencing of Oryza brachyantha reveals mechanisms underlying Oryza genome evolution.</title>
        <authorList>
            <person name="Chen J."/>
            <person name="Huang Q."/>
            <person name="Gao D."/>
            <person name="Wang J."/>
            <person name="Lang Y."/>
            <person name="Liu T."/>
            <person name="Li B."/>
            <person name="Bai Z."/>
            <person name="Luis Goicoechea J."/>
            <person name="Liang C."/>
            <person name="Chen C."/>
            <person name="Zhang W."/>
            <person name="Sun S."/>
            <person name="Liao Y."/>
            <person name="Zhang X."/>
            <person name="Yang L."/>
            <person name="Song C."/>
            <person name="Wang M."/>
            <person name="Shi J."/>
            <person name="Liu G."/>
            <person name="Liu J."/>
            <person name="Zhou H."/>
            <person name="Zhou W."/>
            <person name="Yu Q."/>
            <person name="An N."/>
            <person name="Chen Y."/>
            <person name="Cai Q."/>
            <person name="Wang B."/>
            <person name="Liu B."/>
            <person name="Min J."/>
            <person name="Huang Y."/>
            <person name="Wu H."/>
            <person name="Li Z."/>
            <person name="Zhang Y."/>
            <person name="Yin Y."/>
            <person name="Song W."/>
            <person name="Jiang J."/>
            <person name="Jackson S.A."/>
            <person name="Wing R.A."/>
            <person name="Wang J."/>
            <person name="Chen M."/>
        </authorList>
    </citation>
    <scope>NUCLEOTIDE SEQUENCE [LARGE SCALE GENOMIC DNA]</scope>
    <source>
        <strain evidence="13">cv. IRGC 101232</strain>
    </source>
</reference>
<dbReference type="Gramene" id="OB04G10320.1">
    <property type="protein sequence ID" value="OB04G10320.1"/>
    <property type="gene ID" value="OB04G10320"/>
</dbReference>
<organism evidence="13">
    <name type="scientific">Oryza brachyantha</name>
    <name type="common">malo sina</name>
    <dbReference type="NCBI Taxonomy" id="4533"/>
    <lineage>
        <taxon>Eukaryota</taxon>
        <taxon>Viridiplantae</taxon>
        <taxon>Streptophyta</taxon>
        <taxon>Embryophyta</taxon>
        <taxon>Tracheophyta</taxon>
        <taxon>Spermatophyta</taxon>
        <taxon>Magnoliopsida</taxon>
        <taxon>Liliopsida</taxon>
        <taxon>Poales</taxon>
        <taxon>Poaceae</taxon>
        <taxon>BOP clade</taxon>
        <taxon>Oryzoideae</taxon>
        <taxon>Oryzeae</taxon>
        <taxon>Oryzinae</taxon>
        <taxon>Oryza</taxon>
    </lineage>
</organism>
<dbReference type="GO" id="GO:0008173">
    <property type="term" value="F:RNA methyltransferase activity"/>
    <property type="evidence" value="ECO:0007669"/>
    <property type="project" value="EnsemblPlants"/>
</dbReference>
<dbReference type="GO" id="GO:0000976">
    <property type="term" value="F:transcription cis-regulatory region binding"/>
    <property type="evidence" value="ECO:0007669"/>
    <property type="project" value="EnsemblPlants"/>
</dbReference>
<feature type="domain" description="C3H1-type" evidence="12">
    <location>
        <begin position="44"/>
        <end position="74"/>
    </location>
</feature>
<dbReference type="InterPro" id="IPR036855">
    <property type="entry name" value="Znf_CCCH_sf"/>
</dbReference>
<feature type="region of interest" description="Disordered" evidence="11">
    <location>
        <begin position="595"/>
        <end position="643"/>
    </location>
</feature>
<dbReference type="SUPFAM" id="SSF54928">
    <property type="entry name" value="RNA-binding domain, RBD"/>
    <property type="match status" value="1"/>
</dbReference>
<feature type="active site" evidence="10">
    <location>
        <position position="758"/>
    </location>
</feature>
<evidence type="ECO:0000256" key="3">
    <source>
        <dbReference type="ARBA" id="ARBA00022691"/>
    </source>
</evidence>
<feature type="binding site" evidence="9">
    <location>
        <position position="730"/>
    </location>
    <ligand>
        <name>S-adenosyl-L-methionine</name>
        <dbReference type="ChEBI" id="CHEBI:59789"/>
    </ligand>
</feature>
<keyword evidence="3 9" id="KW-0949">S-adenosyl-L-methionine</keyword>
<feature type="region of interest" description="Disordered" evidence="11">
    <location>
        <begin position="775"/>
        <end position="808"/>
    </location>
</feature>
<dbReference type="GO" id="GO:0003723">
    <property type="term" value="F:RNA binding"/>
    <property type="evidence" value="ECO:0007669"/>
    <property type="project" value="TreeGrafter"/>
</dbReference>
<evidence type="ECO:0000256" key="7">
    <source>
        <dbReference type="ARBA" id="ARBA00023125"/>
    </source>
</evidence>
<accession>J3LV57</accession>
<evidence type="ECO:0000259" key="12">
    <source>
        <dbReference type="PROSITE" id="PS50103"/>
    </source>
</evidence>
<evidence type="ECO:0000256" key="1">
    <source>
        <dbReference type="ARBA" id="ARBA00022603"/>
    </source>
</evidence>
<gene>
    <name evidence="13" type="primary">LOC102710293</name>
</gene>
<dbReference type="Pfam" id="PF05958">
    <property type="entry name" value="tRNA_U5-meth_tr"/>
    <property type="match status" value="1"/>
</dbReference>
<dbReference type="GeneID" id="102710293"/>
<keyword evidence="14" id="KW-1185">Reference proteome</keyword>
<evidence type="ECO:0000313" key="14">
    <source>
        <dbReference type="Proteomes" id="UP000006038"/>
    </source>
</evidence>
<reference evidence="13" key="2">
    <citation type="submission" date="2013-04" db="UniProtKB">
        <authorList>
            <consortium name="EnsemblPlants"/>
        </authorList>
    </citation>
    <scope>IDENTIFICATION</scope>
</reference>
<dbReference type="RefSeq" id="XP_006652071.2">
    <property type="nucleotide sequence ID" value="XM_006652008.3"/>
</dbReference>
<dbReference type="GO" id="GO:0008270">
    <property type="term" value="F:zinc ion binding"/>
    <property type="evidence" value="ECO:0007669"/>
    <property type="project" value="UniProtKB-KW"/>
</dbReference>
<dbReference type="PROSITE" id="PS51687">
    <property type="entry name" value="SAM_MT_RNA_M5U"/>
    <property type="match status" value="1"/>
</dbReference>